<gene>
    <name evidence="5" type="ORF">CBR_g50872</name>
</gene>
<dbReference type="STRING" id="69332.A0A388M7G6"/>
<organism evidence="5 6">
    <name type="scientific">Chara braunii</name>
    <name type="common">Braun's stonewort</name>
    <dbReference type="NCBI Taxonomy" id="69332"/>
    <lineage>
        <taxon>Eukaryota</taxon>
        <taxon>Viridiplantae</taxon>
        <taxon>Streptophyta</taxon>
        <taxon>Charophyceae</taxon>
        <taxon>Charales</taxon>
        <taxon>Characeae</taxon>
        <taxon>Chara</taxon>
    </lineage>
</organism>
<dbReference type="GO" id="GO:0005794">
    <property type="term" value="C:Golgi apparatus"/>
    <property type="evidence" value="ECO:0007669"/>
    <property type="project" value="UniProtKB-ARBA"/>
</dbReference>
<dbReference type="OrthoDB" id="529273at2759"/>
<dbReference type="PANTHER" id="PTHR20961">
    <property type="entry name" value="GLYCOSYLTRANSFERASE"/>
    <property type="match status" value="1"/>
</dbReference>
<dbReference type="EMBL" id="BFEA01000818">
    <property type="protein sequence ID" value="GBG90528.1"/>
    <property type="molecule type" value="Genomic_DNA"/>
</dbReference>
<dbReference type="Gramene" id="GBG90528">
    <property type="protein sequence ID" value="GBG90528"/>
    <property type="gene ID" value="CBR_g50872"/>
</dbReference>
<sequence length="400" mass="46363">MPDLVHDKHGTAETCDDLRMDRIWCMRYCPCRAKCIERHAWNMQKLKTNNGKIDSWVVHKQHEPYLAVFRNASVSYNSEVYNNEVVFDSRGRCPRAGSFPRAWPDIARDRHYKKIFVTDYTWRGPYHDLADMTTRLTPYIDALLEDPTIMIHTTADLTGTEYENNPYDIHPPGVRLKTIMDMFGINHLRLITGDVHGDLIIVPEIHCLPNEWLFEVYASRLSRMIHGYLVENGYSADLPFGEGTILVIKRSGTRRINNHNELIAAITKEFRGKRLEVYDDVYKLPPNKIWGLFYSADVVVAPHGAGLTNMLAVRRGTVVYEFLQPHQSVWDPADMNLCYRDLAIAVSADYYADFPKVFHQLSKRFDVKKMEWEEHPTAMTVDVLTTIKRLKTIMKDRGIL</sequence>
<name>A0A388M7G6_CHABU</name>
<proteinExistence type="predicted"/>
<evidence type="ECO:0000313" key="5">
    <source>
        <dbReference type="EMBL" id="GBG90528.1"/>
    </source>
</evidence>
<accession>A0A388M7G6</accession>
<evidence type="ECO:0000313" key="6">
    <source>
        <dbReference type="Proteomes" id="UP000265515"/>
    </source>
</evidence>
<reference evidence="5 6" key="1">
    <citation type="journal article" date="2018" name="Cell">
        <title>The Chara Genome: Secondary Complexity and Implications for Plant Terrestrialization.</title>
        <authorList>
            <person name="Nishiyama T."/>
            <person name="Sakayama H."/>
            <person name="Vries J.D."/>
            <person name="Buschmann H."/>
            <person name="Saint-Marcoux D."/>
            <person name="Ullrich K.K."/>
            <person name="Haas F.B."/>
            <person name="Vanderstraeten L."/>
            <person name="Becker D."/>
            <person name="Lang D."/>
            <person name="Vosolsobe S."/>
            <person name="Rombauts S."/>
            <person name="Wilhelmsson P.K.I."/>
            <person name="Janitza P."/>
            <person name="Kern R."/>
            <person name="Heyl A."/>
            <person name="Rumpler F."/>
            <person name="Villalobos L.I.A.C."/>
            <person name="Clay J.M."/>
            <person name="Skokan R."/>
            <person name="Toyoda A."/>
            <person name="Suzuki Y."/>
            <person name="Kagoshima H."/>
            <person name="Schijlen E."/>
            <person name="Tajeshwar N."/>
            <person name="Catarino B."/>
            <person name="Hetherington A.J."/>
            <person name="Saltykova A."/>
            <person name="Bonnot C."/>
            <person name="Breuninger H."/>
            <person name="Symeonidi A."/>
            <person name="Radhakrishnan G.V."/>
            <person name="Van Nieuwerburgh F."/>
            <person name="Deforce D."/>
            <person name="Chang C."/>
            <person name="Karol K.G."/>
            <person name="Hedrich R."/>
            <person name="Ulvskov P."/>
            <person name="Glockner G."/>
            <person name="Delwiche C.F."/>
            <person name="Petrasek J."/>
            <person name="Van de Peer Y."/>
            <person name="Friml J."/>
            <person name="Beilby M."/>
            <person name="Dolan L."/>
            <person name="Kohara Y."/>
            <person name="Sugano S."/>
            <person name="Fujiyama A."/>
            <person name="Delaux P.-M."/>
            <person name="Quint M."/>
            <person name="TheiBen G."/>
            <person name="Hagemann M."/>
            <person name="Harholt J."/>
            <person name="Dunand C."/>
            <person name="Zachgo S."/>
            <person name="Langdale J."/>
            <person name="Maumus F."/>
            <person name="Straeten D.V.D."/>
            <person name="Gould S.B."/>
            <person name="Rensing S.A."/>
        </authorList>
    </citation>
    <scope>NUCLEOTIDE SEQUENCE [LARGE SCALE GENOMIC DNA]</scope>
    <source>
        <strain evidence="5 6">S276</strain>
    </source>
</reference>
<dbReference type="Proteomes" id="UP000265515">
    <property type="component" value="Unassembled WGS sequence"/>
</dbReference>
<evidence type="ECO:0000259" key="4">
    <source>
        <dbReference type="Pfam" id="PF04577"/>
    </source>
</evidence>
<dbReference type="InterPro" id="IPR007657">
    <property type="entry name" value="Glycosyltransferase_61"/>
</dbReference>
<evidence type="ECO:0000256" key="1">
    <source>
        <dbReference type="ARBA" id="ARBA00022676"/>
    </source>
</evidence>
<dbReference type="GO" id="GO:0016763">
    <property type="term" value="F:pentosyltransferase activity"/>
    <property type="evidence" value="ECO:0007669"/>
    <property type="project" value="UniProtKB-ARBA"/>
</dbReference>
<keyword evidence="2" id="KW-0808">Transferase</keyword>
<feature type="domain" description="Glycosyltransferase 61 catalytic" evidence="4">
    <location>
        <begin position="207"/>
        <end position="319"/>
    </location>
</feature>
<protein>
    <recommendedName>
        <fullName evidence="4">Glycosyltransferase 61 catalytic domain-containing protein</fullName>
    </recommendedName>
</protein>
<keyword evidence="3" id="KW-0325">Glycoprotein</keyword>
<keyword evidence="6" id="KW-1185">Reference proteome</keyword>
<dbReference type="InterPro" id="IPR049625">
    <property type="entry name" value="Glyco_transf_61_cat"/>
</dbReference>
<keyword evidence="1" id="KW-0328">Glycosyltransferase</keyword>
<comment type="caution">
    <text evidence="5">The sequence shown here is derived from an EMBL/GenBank/DDBJ whole genome shotgun (WGS) entry which is preliminary data.</text>
</comment>
<evidence type="ECO:0000256" key="3">
    <source>
        <dbReference type="ARBA" id="ARBA00023180"/>
    </source>
</evidence>
<evidence type="ECO:0000256" key="2">
    <source>
        <dbReference type="ARBA" id="ARBA00022679"/>
    </source>
</evidence>
<dbReference type="AlphaFoldDB" id="A0A388M7G6"/>
<dbReference type="Pfam" id="PF04577">
    <property type="entry name" value="Glyco_transf_61"/>
    <property type="match status" value="1"/>
</dbReference>